<feature type="compositionally biased region" description="Basic residues" evidence="1">
    <location>
        <begin position="1"/>
        <end position="10"/>
    </location>
</feature>
<reference evidence="2 3" key="1">
    <citation type="submission" date="2024-07" db="EMBL/GenBank/DDBJ databases">
        <title>Section-level genome sequencing and comparative genomics of Aspergillus sections Usti and Cavernicolus.</title>
        <authorList>
            <consortium name="Lawrence Berkeley National Laboratory"/>
            <person name="Nybo J.L."/>
            <person name="Vesth T.C."/>
            <person name="Theobald S."/>
            <person name="Frisvad J.C."/>
            <person name="Larsen T.O."/>
            <person name="Kjaerboelling I."/>
            <person name="Rothschild-Mancinelli K."/>
            <person name="Lyhne E.K."/>
            <person name="Kogle M.E."/>
            <person name="Barry K."/>
            <person name="Clum A."/>
            <person name="Na H."/>
            <person name="Ledsgaard L."/>
            <person name="Lin J."/>
            <person name="Lipzen A."/>
            <person name="Kuo A."/>
            <person name="Riley R."/>
            <person name="Mondo S."/>
            <person name="LaButti K."/>
            <person name="Haridas S."/>
            <person name="Pangalinan J."/>
            <person name="Salamov A.A."/>
            <person name="Simmons B.A."/>
            <person name="Magnuson J.K."/>
            <person name="Chen J."/>
            <person name="Drula E."/>
            <person name="Henrissat B."/>
            <person name="Wiebenga A."/>
            <person name="Lubbers R.J."/>
            <person name="Gomes A.C."/>
            <person name="Macurrencykelacurrency M.R."/>
            <person name="Stajich J."/>
            <person name="Grigoriev I.V."/>
            <person name="Mortensen U.H."/>
            <person name="De vries R.P."/>
            <person name="Baker S.E."/>
            <person name="Andersen M.R."/>
        </authorList>
    </citation>
    <scope>NUCLEOTIDE SEQUENCE [LARGE SCALE GENOMIC DNA]</scope>
    <source>
        <strain evidence="2 3">CBS 756.74</strain>
    </source>
</reference>
<dbReference type="GeneID" id="98160410"/>
<dbReference type="RefSeq" id="XP_070900840.1">
    <property type="nucleotide sequence ID" value="XM_071045246.1"/>
</dbReference>
<gene>
    <name evidence="2" type="ORF">BJX68DRAFT_265422</name>
</gene>
<sequence length="440" mass="49518">MAQKTRKAKRGAQAAPVEGNANRKRKATKPLENRRIPSPPEAKKRLHKAGVQLDKIALHPPTAQRISLKNLALATSNAQTSDPGSIKKYVNERRWKPQCAAFAVVGGRRAEFVAPVASKSENAYLALIEWGHKATKDGDLESAYLVLLVEGLTYWIAFDNPYKVQKRTILHQCMDLYVQNRHADLLDFLVPIFHPFWSKASAKPYPDNLQSFLHRARTYLRLLPTGALAPYPEFESLPCIDWGACLKLWPSTRIWSLSDVKRFALNTTTISIFEVAIDGQGEPLVYKMVRSYRRLAREVEMLLYCARVNIRAPRFQGLIGIDTKWGGFLMTKVPTLFLLSELPWDTTPVDDRQRWYDQISDAVQKIHEGGHTWGDVKPENVLIDTNRDACLADFEGGSTQGWVDAELVETKAGDLQGLGRIRSFLKLDEGGPKPSNGCQL</sequence>
<evidence type="ECO:0000313" key="2">
    <source>
        <dbReference type="EMBL" id="KAL2853199.1"/>
    </source>
</evidence>
<protein>
    <recommendedName>
        <fullName evidence="4">Protein kinase domain-containing protein</fullName>
    </recommendedName>
</protein>
<proteinExistence type="predicted"/>
<dbReference type="SUPFAM" id="SSF56112">
    <property type="entry name" value="Protein kinase-like (PK-like)"/>
    <property type="match status" value="1"/>
</dbReference>
<organism evidence="2 3">
    <name type="scientific">Aspergillus pseudodeflectus</name>
    <dbReference type="NCBI Taxonomy" id="176178"/>
    <lineage>
        <taxon>Eukaryota</taxon>
        <taxon>Fungi</taxon>
        <taxon>Dikarya</taxon>
        <taxon>Ascomycota</taxon>
        <taxon>Pezizomycotina</taxon>
        <taxon>Eurotiomycetes</taxon>
        <taxon>Eurotiomycetidae</taxon>
        <taxon>Eurotiales</taxon>
        <taxon>Aspergillaceae</taxon>
        <taxon>Aspergillus</taxon>
        <taxon>Aspergillus subgen. Nidulantes</taxon>
    </lineage>
</organism>
<name>A0ABR4KMZ1_9EURO</name>
<dbReference type="Gene3D" id="1.10.510.10">
    <property type="entry name" value="Transferase(Phosphotransferase) domain 1"/>
    <property type="match status" value="1"/>
</dbReference>
<comment type="caution">
    <text evidence="2">The sequence shown here is derived from an EMBL/GenBank/DDBJ whole genome shotgun (WGS) entry which is preliminary data.</text>
</comment>
<keyword evidence="3" id="KW-1185">Reference proteome</keyword>
<dbReference type="Proteomes" id="UP001610444">
    <property type="component" value="Unassembled WGS sequence"/>
</dbReference>
<evidence type="ECO:0008006" key="4">
    <source>
        <dbReference type="Google" id="ProtNLM"/>
    </source>
</evidence>
<feature type="region of interest" description="Disordered" evidence="1">
    <location>
        <begin position="1"/>
        <end position="48"/>
    </location>
</feature>
<evidence type="ECO:0000313" key="3">
    <source>
        <dbReference type="Proteomes" id="UP001610444"/>
    </source>
</evidence>
<accession>A0ABR4KMZ1</accession>
<evidence type="ECO:0000256" key="1">
    <source>
        <dbReference type="SAM" id="MobiDB-lite"/>
    </source>
</evidence>
<dbReference type="EMBL" id="JBFXLR010000014">
    <property type="protein sequence ID" value="KAL2853199.1"/>
    <property type="molecule type" value="Genomic_DNA"/>
</dbReference>
<dbReference type="InterPro" id="IPR011009">
    <property type="entry name" value="Kinase-like_dom_sf"/>
</dbReference>